<dbReference type="AlphaFoldDB" id="A0A1J5DZG7"/>
<dbReference type="Pfam" id="PF06245">
    <property type="entry name" value="DUF1015"/>
    <property type="match status" value="1"/>
</dbReference>
<dbReference type="PANTHER" id="PTHR36454:SF1">
    <property type="entry name" value="DUF1015 DOMAIN-CONTAINING PROTEIN"/>
    <property type="match status" value="1"/>
</dbReference>
<name>A0A1J5DZG7_9BACT</name>
<gene>
    <name evidence="1" type="ORF">AUJ95_08775</name>
</gene>
<comment type="caution">
    <text evidence="1">The sequence shown here is derived from an EMBL/GenBank/DDBJ whole genome shotgun (WGS) entry which is preliminary data.</text>
</comment>
<reference evidence="1 2" key="1">
    <citation type="journal article" date="2016" name="Environ. Microbiol.">
        <title>Genomic resolution of a cold subsurface aquifer community provides metabolic insights for novel microbes adapted to high CO concentrations.</title>
        <authorList>
            <person name="Probst A.J."/>
            <person name="Castelle C.J."/>
            <person name="Singh A."/>
            <person name="Brown C.T."/>
            <person name="Anantharaman K."/>
            <person name="Sharon I."/>
            <person name="Hug L.A."/>
            <person name="Burstein D."/>
            <person name="Emerson J.B."/>
            <person name="Thomas B.C."/>
            <person name="Banfield J.F."/>
        </authorList>
    </citation>
    <scope>NUCLEOTIDE SEQUENCE [LARGE SCALE GENOMIC DNA]</scope>
    <source>
        <strain evidence="1">CG2_30_40_21</strain>
    </source>
</reference>
<proteinExistence type="predicted"/>
<dbReference type="PANTHER" id="PTHR36454">
    <property type="entry name" value="LMO2823 PROTEIN"/>
    <property type="match status" value="1"/>
</dbReference>
<dbReference type="Proteomes" id="UP000183085">
    <property type="component" value="Unassembled WGS sequence"/>
</dbReference>
<protein>
    <recommendedName>
        <fullName evidence="3">DUF1015 domain-containing protein</fullName>
    </recommendedName>
</protein>
<dbReference type="EMBL" id="MNYI01000225">
    <property type="protein sequence ID" value="OIP37055.1"/>
    <property type="molecule type" value="Genomic_DNA"/>
</dbReference>
<evidence type="ECO:0000313" key="1">
    <source>
        <dbReference type="EMBL" id="OIP37055.1"/>
    </source>
</evidence>
<sequence length="466" mass="53554">MVDIRPFKGISYNPKKVNLSSVISPPYDVISSAGQEFYYNQDEYNIIRIILGKEHANDSQLNNKYTRARNYLSKWIQEEALRQDDHEGIYVYRQTFSVMDETHVITGIVALVRLEELGKGNILPHEETLSAPKLDRLKLMDACEGNPELIYSLYTDETCQMDEILTRTVNTCEPFIDFKDENKRRQQVWQITDDSQIVQIMKIMRDKPVFIADGHHRYEATYRLKTERSIMAGVRSDELAVADELKHGMIAGDKPYDYIMMLLVAMDDPGLIILPTYRLVKGIQDYSVEIILEGLKGAFETSRCSRDEMFSAIEGEQYAFGMYAQGNFYLLRLKQTDRDKPYSYDGGISNQLMDDKSMEYQSLDVVVLHSLVINKLLGNCPQEGNIAYVKDMKETIDSIDKGEYQLALFLAPASLSQLKTLSLNQEKMPQKSTYFWPKPVSGLLLYLWVTTHHKGTKTQKVDKLNS</sequence>
<dbReference type="PIRSF" id="PIRSF033563">
    <property type="entry name" value="UCP033563"/>
    <property type="match status" value="1"/>
</dbReference>
<organism evidence="1 2">
    <name type="scientific">Candidatus Desantisbacteria bacterium CG2_30_40_21</name>
    <dbReference type="NCBI Taxonomy" id="1817895"/>
    <lineage>
        <taxon>Bacteria</taxon>
        <taxon>Candidatus Desantisiibacteriota</taxon>
    </lineage>
</organism>
<evidence type="ECO:0000313" key="2">
    <source>
        <dbReference type="Proteomes" id="UP000183085"/>
    </source>
</evidence>
<accession>A0A1J5DZG7</accession>
<evidence type="ECO:0008006" key="3">
    <source>
        <dbReference type="Google" id="ProtNLM"/>
    </source>
</evidence>
<dbReference type="InterPro" id="IPR008323">
    <property type="entry name" value="UCP033563"/>
</dbReference>